<feature type="region of interest" description="Disordered" evidence="1">
    <location>
        <begin position="31"/>
        <end position="50"/>
    </location>
</feature>
<feature type="compositionally biased region" description="Polar residues" evidence="1">
    <location>
        <begin position="31"/>
        <end position="42"/>
    </location>
</feature>
<proteinExistence type="predicted"/>
<sequence>MKPGSLIVYIGSPTYVKYFEKENSLSLVSQTTTVPPTNSVPQNPDVPFADCQPPLDSNLNTQVSSFSSEDRIFTSPSPRKESQTYKPVLQVSGSASHHIEKNNQITLRPDTDNRFNFSAPGVSEYGQGFAPISNQVIFIL</sequence>
<comment type="caution">
    <text evidence="2">The sequence shown here is derived from an EMBL/GenBank/DDBJ whole genome shotgun (WGS) entry which is preliminary data.</text>
</comment>
<evidence type="ECO:0000256" key="1">
    <source>
        <dbReference type="SAM" id="MobiDB-lite"/>
    </source>
</evidence>
<organism evidence="2 3">
    <name type="scientific">Araneus ventricosus</name>
    <name type="common">Orbweaver spider</name>
    <name type="synonym">Epeira ventricosa</name>
    <dbReference type="NCBI Taxonomy" id="182803"/>
    <lineage>
        <taxon>Eukaryota</taxon>
        <taxon>Metazoa</taxon>
        <taxon>Ecdysozoa</taxon>
        <taxon>Arthropoda</taxon>
        <taxon>Chelicerata</taxon>
        <taxon>Arachnida</taxon>
        <taxon>Araneae</taxon>
        <taxon>Araneomorphae</taxon>
        <taxon>Entelegynae</taxon>
        <taxon>Araneoidea</taxon>
        <taxon>Araneidae</taxon>
        <taxon>Araneus</taxon>
    </lineage>
</organism>
<evidence type="ECO:0000313" key="3">
    <source>
        <dbReference type="Proteomes" id="UP000499080"/>
    </source>
</evidence>
<name>A0A4Y2B7S8_ARAVE</name>
<evidence type="ECO:0000313" key="2">
    <source>
        <dbReference type="EMBL" id="GBL88058.1"/>
    </source>
</evidence>
<keyword evidence="3" id="KW-1185">Reference proteome</keyword>
<dbReference type="AlphaFoldDB" id="A0A4Y2B7S8"/>
<feature type="compositionally biased region" description="Basic and acidic residues" evidence="1">
    <location>
        <begin position="68"/>
        <end position="83"/>
    </location>
</feature>
<feature type="region of interest" description="Disordered" evidence="1">
    <location>
        <begin position="63"/>
        <end position="85"/>
    </location>
</feature>
<dbReference type="EMBL" id="BGPR01000057">
    <property type="protein sequence ID" value="GBL88058.1"/>
    <property type="molecule type" value="Genomic_DNA"/>
</dbReference>
<reference evidence="2 3" key="1">
    <citation type="journal article" date="2019" name="Sci. Rep.">
        <title>Orb-weaving spider Araneus ventricosus genome elucidates the spidroin gene catalogue.</title>
        <authorList>
            <person name="Kono N."/>
            <person name="Nakamura H."/>
            <person name="Ohtoshi R."/>
            <person name="Moran D.A.P."/>
            <person name="Shinohara A."/>
            <person name="Yoshida Y."/>
            <person name="Fujiwara M."/>
            <person name="Mori M."/>
            <person name="Tomita M."/>
            <person name="Arakawa K."/>
        </authorList>
    </citation>
    <scope>NUCLEOTIDE SEQUENCE [LARGE SCALE GENOMIC DNA]</scope>
</reference>
<accession>A0A4Y2B7S8</accession>
<gene>
    <name evidence="2" type="ORF">AVEN_133715_1</name>
</gene>
<protein>
    <submittedName>
        <fullName evidence="2">Uncharacterized protein</fullName>
    </submittedName>
</protein>
<dbReference type="Proteomes" id="UP000499080">
    <property type="component" value="Unassembled WGS sequence"/>
</dbReference>